<dbReference type="HOGENOM" id="CLU_032859_0_1_9"/>
<feature type="binding site" evidence="9">
    <location>
        <position position="185"/>
    </location>
    <ligand>
        <name>Mg(2+)</name>
        <dbReference type="ChEBI" id="CHEBI:18420"/>
    </ligand>
</feature>
<comment type="catalytic activity">
    <reaction evidence="9">
        <text>hydrogenselenide + ATP + H2O = selenophosphate + AMP + phosphate + 2 H(+)</text>
        <dbReference type="Rhea" id="RHEA:18737"/>
        <dbReference type="ChEBI" id="CHEBI:15377"/>
        <dbReference type="ChEBI" id="CHEBI:15378"/>
        <dbReference type="ChEBI" id="CHEBI:16144"/>
        <dbReference type="ChEBI" id="CHEBI:29317"/>
        <dbReference type="ChEBI" id="CHEBI:30616"/>
        <dbReference type="ChEBI" id="CHEBI:43474"/>
        <dbReference type="ChEBI" id="CHEBI:456215"/>
        <dbReference type="EC" id="2.7.9.3"/>
    </reaction>
</comment>
<evidence type="ECO:0000259" key="11">
    <source>
        <dbReference type="Pfam" id="PF02769"/>
    </source>
</evidence>
<dbReference type="STRING" id="349161.Dred_1241"/>
<accession>A4J3X2</accession>
<dbReference type="SUPFAM" id="SSF55326">
    <property type="entry name" value="PurM N-terminal domain-like"/>
    <property type="match status" value="1"/>
</dbReference>
<evidence type="ECO:0000256" key="5">
    <source>
        <dbReference type="ARBA" id="ARBA00022777"/>
    </source>
</evidence>
<dbReference type="NCBIfam" id="NF002098">
    <property type="entry name" value="PRK00943.1"/>
    <property type="match status" value="1"/>
</dbReference>
<dbReference type="PANTHER" id="PTHR10256">
    <property type="entry name" value="SELENIDE, WATER DIKINASE"/>
    <property type="match status" value="1"/>
</dbReference>
<dbReference type="InterPro" id="IPR023061">
    <property type="entry name" value="SelD_I"/>
</dbReference>
<feature type="binding site" description="in other chain" evidence="9">
    <location>
        <position position="50"/>
    </location>
    <ligand>
        <name>ATP</name>
        <dbReference type="ChEBI" id="CHEBI:30616"/>
        <note>ligand shared between dimeric partners</note>
    </ligand>
</feature>
<dbReference type="GO" id="GO:0016260">
    <property type="term" value="P:selenocysteine biosynthetic process"/>
    <property type="evidence" value="ECO:0007669"/>
    <property type="project" value="InterPro"/>
</dbReference>
<comment type="caution">
    <text evidence="9">Lacks conserved residue(s) required for the propagation of feature annotation.</text>
</comment>
<comment type="cofactor">
    <cofactor evidence="9">
        <name>Mg(2+)</name>
        <dbReference type="ChEBI" id="CHEBI:18420"/>
    </cofactor>
    <text evidence="9">Binds 1 Mg(2+) ion per monomer.</text>
</comment>
<dbReference type="AlphaFoldDB" id="A4J3X2"/>
<evidence type="ECO:0000256" key="8">
    <source>
        <dbReference type="ARBA" id="ARBA00023266"/>
    </source>
</evidence>
<dbReference type="Proteomes" id="UP000001556">
    <property type="component" value="Chromosome"/>
</dbReference>
<evidence type="ECO:0000256" key="7">
    <source>
        <dbReference type="ARBA" id="ARBA00022842"/>
    </source>
</evidence>
<dbReference type="InterPro" id="IPR004536">
    <property type="entry name" value="SPS/SelD"/>
</dbReference>
<dbReference type="GO" id="GO:0005737">
    <property type="term" value="C:cytoplasm"/>
    <property type="evidence" value="ECO:0007669"/>
    <property type="project" value="TreeGrafter"/>
</dbReference>
<dbReference type="EMBL" id="CP000612">
    <property type="protein sequence ID" value="ABO49775.1"/>
    <property type="molecule type" value="Genomic_DNA"/>
</dbReference>
<evidence type="ECO:0000256" key="6">
    <source>
        <dbReference type="ARBA" id="ARBA00022840"/>
    </source>
</evidence>
<keyword evidence="6 9" id="KW-0067">ATP-binding</keyword>
<feature type="binding site" evidence="9">
    <location>
        <position position="50"/>
    </location>
    <ligand>
        <name>Mg(2+)</name>
        <dbReference type="ChEBI" id="CHEBI:18420"/>
    </ligand>
</feature>
<comment type="function">
    <text evidence="9">Synthesizes selenophosphate from selenide and ATP.</text>
</comment>
<dbReference type="GO" id="GO:0005524">
    <property type="term" value="F:ATP binding"/>
    <property type="evidence" value="ECO:0007669"/>
    <property type="project" value="UniProtKB-UniRule"/>
</dbReference>
<dbReference type="InterPro" id="IPR016188">
    <property type="entry name" value="PurM-like_N"/>
</dbReference>
<sequence length="309" mass="32897">MLVGLDTSDDAAVYRLNSELAVIQTVDFFTPMVDDPYLFGQIAAANALSDVYAMGGKPVLALNIVCFPSCLPPEILGEILRGGAEKVSEAEAIVAGGHSVQDDEPKYGLSVTGVVHPDKVYSNATACAGDILILTKSLGTGIINTGIKADMVTKEIMDRAVDTMITLNKEAAFVMQEIGASACTDITGFGFLGHAAEMAKASGVSLRVFAEEVPVLPGTLELARMGIIPAGAYQNRKHLGDQVFIEEGVTREEVDIFFDPQTSGGLLIAVQPERSKELLKELHKHGVTDARVVGELSQPEDPLITIVRR</sequence>
<keyword evidence="7 9" id="KW-0460">Magnesium</keyword>
<dbReference type="FunFam" id="3.90.650.10:FF:000004">
    <property type="entry name" value="Selenide, water dikinase"/>
    <property type="match status" value="1"/>
</dbReference>
<dbReference type="SUPFAM" id="SSF56042">
    <property type="entry name" value="PurM C-terminal domain-like"/>
    <property type="match status" value="1"/>
</dbReference>
<evidence type="ECO:0000256" key="2">
    <source>
        <dbReference type="ARBA" id="ARBA00022679"/>
    </source>
</evidence>
<dbReference type="Pfam" id="PF02769">
    <property type="entry name" value="AIRS_C"/>
    <property type="match status" value="1"/>
</dbReference>
<keyword evidence="2 9" id="KW-0808">Transferase</keyword>
<dbReference type="GO" id="GO:0004756">
    <property type="term" value="F:selenide, water dikinase activity"/>
    <property type="evidence" value="ECO:0007669"/>
    <property type="project" value="UniProtKB-UniRule"/>
</dbReference>
<dbReference type="CDD" id="cd02195">
    <property type="entry name" value="SelD"/>
    <property type="match status" value="1"/>
</dbReference>
<evidence type="ECO:0000256" key="4">
    <source>
        <dbReference type="ARBA" id="ARBA00022741"/>
    </source>
</evidence>
<dbReference type="HAMAP" id="MF_00625">
    <property type="entry name" value="SelD"/>
    <property type="match status" value="1"/>
</dbReference>
<dbReference type="InterPro" id="IPR036921">
    <property type="entry name" value="PurM-like_N_sf"/>
</dbReference>
<feature type="domain" description="PurM-like N-terminal" evidence="10">
    <location>
        <begin position="9"/>
        <end position="115"/>
    </location>
</feature>
<feature type="binding site" evidence="9">
    <location>
        <position position="10"/>
    </location>
    <ligand>
        <name>Mg(2+)</name>
        <dbReference type="ChEBI" id="CHEBI:18420"/>
    </ligand>
</feature>
<protein>
    <recommendedName>
        <fullName evidence="9">Selenide, water dikinase</fullName>
        <ecNumber evidence="9">2.7.9.3</ecNumber>
    </recommendedName>
    <alternativeName>
        <fullName evidence="9">Selenium donor protein</fullName>
    </alternativeName>
    <alternativeName>
        <fullName evidence="9">Selenophosphate synthase</fullName>
    </alternativeName>
</protein>
<evidence type="ECO:0000256" key="3">
    <source>
        <dbReference type="ARBA" id="ARBA00022723"/>
    </source>
</evidence>
<dbReference type="EC" id="2.7.9.3" evidence="9"/>
<dbReference type="Gene3D" id="3.90.650.10">
    <property type="entry name" value="PurM-like C-terminal domain"/>
    <property type="match status" value="1"/>
</dbReference>
<evidence type="ECO:0000256" key="9">
    <source>
        <dbReference type="HAMAP-Rule" id="MF_00625"/>
    </source>
</evidence>
<dbReference type="InterPro" id="IPR036676">
    <property type="entry name" value="PurM-like_C_sf"/>
</dbReference>
<evidence type="ECO:0000313" key="13">
    <source>
        <dbReference type="Proteomes" id="UP000001556"/>
    </source>
</evidence>
<dbReference type="KEGG" id="drm:Dred_1241"/>
<dbReference type="eggNOG" id="COG0709">
    <property type="taxonomic scope" value="Bacteria"/>
</dbReference>
<name>A4J3X2_DESRM</name>
<dbReference type="NCBIfam" id="TIGR00476">
    <property type="entry name" value="selD"/>
    <property type="match status" value="1"/>
</dbReference>
<reference evidence="12 13" key="1">
    <citation type="submission" date="2007-03" db="EMBL/GenBank/DDBJ databases">
        <title>Complete sequence of Desulfotomaculum reducens MI-1.</title>
        <authorList>
            <consortium name="US DOE Joint Genome Institute"/>
            <person name="Copeland A."/>
            <person name="Lucas S."/>
            <person name="Lapidus A."/>
            <person name="Barry K."/>
            <person name="Detter J.C."/>
            <person name="Glavina del Rio T."/>
            <person name="Hammon N."/>
            <person name="Israni S."/>
            <person name="Dalin E."/>
            <person name="Tice H."/>
            <person name="Pitluck S."/>
            <person name="Sims D."/>
            <person name="Brettin T."/>
            <person name="Bruce D."/>
            <person name="Han C."/>
            <person name="Tapia R."/>
            <person name="Schmutz J."/>
            <person name="Larimer F."/>
            <person name="Land M."/>
            <person name="Hauser L."/>
            <person name="Kyrpides N."/>
            <person name="Kim E."/>
            <person name="Tebo B.M."/>
            <person name="Richardson P."/>
        </authorList>
    </citation>
    <scope>NUCLEOTIDE SEQUENCE [LARGE SCALE GENOMIC DNA]</scope>
    <source>
        <strain evidence="12 13">MI-1</strain>
    </source>
</reference>
<feature type="domain" description="PurM-like C-terminal" evidence="11">
    <location>
        <begin position="128"/>
        <end position="297"/>
    </location>
</feature>
<keyword evidence="5 9" id="KW-0418">Kinase</keyword>
<comment type="subunit">
    <text evidence="9">Homodimer.</text>
</comment>
<evidence type="ECO:0000259" key="10">
    <source>
        <dbReference type="Pfam" id="PF00586"/>
    </source>
</evidence>
<comment type="similarity">
    <text evidence="1 9">Belongs to the selenophosphate synthase 1 family. Class I subfamily.</text>
</comment>
<evidence type="ECO:0000256" key="1">
    <source>
        <dbReference type="ARBA" id="ARBA00008026"/>
    </source>
</evidence>
<evidence type="ECO:0000313" key="12">
    <source>
        <dbReference type="EMBL" id="ABO49775.1"/>
    </source>
</evidence>
<keyword evidence="3 9" id="KW-0479">Metal-binding</keyword>
<gene>
    <name evidence="9" type="primary">selD</name>
    <name evidence="12" type="ordered locus">Dred_1241</name>
</gene>
<feature type="binding site" description="in other chain" evidence="9">
    <location>
        <begin position="7"/>
        <end position="9"/>
    </location>
    <ligand>
        <name>ATP</name>
        <dbReference type="ChEBI" id="CHEBI:30616"/>
        <note>ligand shared between dimeric partners</note>
    </ligand>
</feature>
<feature type="binding site" evidence="9">
    <location>
        <begin position="97"/>
        <end position="99"/>
    </location>
    <ligand>
        <name>ATP</name>
        <dbReference type="ChEBI" id="CHEBI:30616"/>
        <note>ligand shared between dimeric partners</note>
    </ligand>
</feature>
<dbReference type="PIRSF" id="PIRSF036407">
    <property type="entry name" value="Selenphspht_syn"/>
    <property type="match status" value="1"/>
</dbReference>
<organism evidence="12 13">
    <name type="scientific">Desulforamulus reducens (strain ATCC BAA-1160 / DSM 100696 / MI-1)</name>
    <name type="common">Desulfotomaculum reducens</name>
    <dbReference type="NCBI Taxonomy" id="349161"/>
    <lineage>
        <taxon>Bacteria</taxon>
        <taxon>Bacillati</taxon>
        <taxon>Bacillota</taxon>
        <taxon>Clostridia</taxon>
        <taxon>Eubacteriales</taxon>
        <taxon>Peptococcaceae</taxon>
        <taxon>Desulforamulus</taxon>
    </lineage>
</organism>
<keyword evidence="8 9" id="KW-0711">Selenium</keyword>
<dbReference type="Gene3D" id="3.30.1330.10">
    <property type="entry name" value="PurM-like, N-terminal domain"/>
    <property type="match status" value="1"/>
</dbReference>
<feature type="binding site" description="in other chain" evidence="9">
    <location>
        <position position="27"/>
    </location>
    <ligand>
        <name>ATP</name>
        <dbReference type="ChEBI" id="CHEBI:30616"/>
        <note>ligand shared between dimeric partners</note>
    </ligand>
</feature>
<keyword evidence="13" id="KW-1185">Reference proteome</keyword>
<keyword evidence="4 9" id="KW-0547">Nucleotide-binding</keyword>
<dbReference type="PANTHER" id="PTHR10256:SF0">
    <property type="entry name" value="INACTIVE SELENIDE, WATER DIKINASE-LIKE PROTEIN-RELATED"/>
    <property type="match status" value="1"/>
</dbReference>
<dbReference type="GO" id="GO:0000287">
    <property type="term" value="F:magnesium ion binding"/>
    <property type="evidence" value="ECO:0007669"/>
    <property type="project" value="UniProtKB-UniRule"/>
</dbReference>
<dbReference type="InterPro" id="IPR010918">
    <property type="entry name" value="PurM-like_C_dom"/>
</dbReference>
<dbReference type="Pfam" id="PF00586">
    <property type="entry name" value="AIRS"/>
    <property type="match status" value="1"/>
</dbReference>
<proteinExistence type="inferred from homology"/>